<evidence type="ECO:0000313" key="2">
    <source>
        <dbReference type="EMBL" id="CAF4368158.1"/>
    </source>
</evidence>
<dbReference type="Proteomes" id="UP000682733">
    <property type="component" value="Unassembled WGS sequence"/>
</dbReference>
<accession>A0A8S2UY17</accession>
<reference evidence="2" key="1">
    <citation type="submission" date="2021-02" db="EMBL/GenBank/DDBJ databases">
        <authorList>
            <person name="Nowell W R."/>
        </authorList>
    </citation>
    <scope>NUCLEOTIDE SEQUENCE</scope>
</reference>
<dbReference type="AlphaFoldDB" id="A0A8S2UY17"/>
<gene>
    <name evidence="1" type="ORF">OVA965_LOCUS40471</name>
    <name evidence="2" type="ORF">TMI583_LOCUS41909</name>
</gene>
<protein>
    <submittedName>
        <fullName evidence="2">Uncharacterized protein</fullName>
    </submittedName>
</protein>
<dbReference type="EMBL" id="CAJOBA010066968">
    <property type="protein sequence ID" value="CAF4368158.1"/>
    <property type="molecule type" value="Genomic_DNA"/>
</dbReference>
<organism evidence="2 3">
    <name type="scientific">Didymodactylos carnosus</name>
    <dbReference type="NCBI Taxonomy" id="1234261"/>
    <lineage>
        <taxon>Eukaryota</taxon>
        <taxon>Metazoa</taxon>
        <taxon>Spiralia</taxon>
        <taxon>Gnathifera</taxon>
        <taxon>Rotifera</taxon>
        <taxon>Eurotatoria</taxon>
        <taxon>Bdelloidea</taxon>
        <taxon>Philodinida</taxon>
        <taxon>Philodinidae</taxon>
        <taxon>Didymodactylos</taxon>
    </lineage>
</organism>
<evidence type="ECO:0000313" key="1">
    <source>
        <dbReference type="EMBL" id="CAF1572987.1"/>
    </source>
</evidence>
<dbReference type="EMBL" id="CAJNOK010044133">
    <property type="protein sequence ID" value="CAF1572987.1"/>
    <property type="molecule type" value="Genomic_DNA"/>
</dbReference>
<evidence type="ECO:0000313" key="3">
    <source>
        <dbReference type="Proteomes" id="UP000682733"/>
    </source>
</evidence>
<sequence>MSIYNSMYQYYFFEGIWKEWIDNENFDNEHDECMDLLLSTRNWNIDDVENLLNWKMMPRTSDGWFLNTKHKLQLNEQTAFAKVTGIALNDDTGEIDFLLAQANKMEHSLFDMYDVVDILTNGITSAFFTLDPPNTEYHSHPFHEMKYFPTFNISTELFTNIITC</sequence>
<name>A0A8S2UY17_9BILA</name>
<dbReference type="Proteomes" id="UP000677228">
    <property type="component" value="Unassembled WGS sequence"/>
</dbReference>
<comment type="caution">
    <text evidence="2">The sequence shown here is derived from an EMBL/GenBank/DDBJ whole genome shotgun (WGS) entry which is preliminary data.</text>
</comment>
<proteinExistence type="predicted"/>